<comment type="caution">
    <text evidence="1">The sequence shown here is derived from an EMBL/GenBank/DDBJ whole genome shotgun (WGS) entry which is preliminary data.</text>
</comment>
<evidence type="ECO:0000313" key="2">
    <source>
        <dbReference type="Proteomes" id="UP000275267"/>
    </source>
</evidence>
<accession>A0A3L6TT16</accession>
<keyword evidence="2" id="KW-1185">Reference proteome</keyword>
<sequence>MCSGAGVTDSSSPKIRPAAVSSPASLSFFPFSLSFLSLRLSRDWVVLPLNFPPPKVDFTPAPQFPAPLDFPRDTHLWRPPLPLGRPNDAYGRIGGRLELEADTIGILARRGGRHGPRARLDA</sequence>
<dbReference type="EMBL" id="PQIB02000001">
    <property type="protein sequence ID" value="RLN43332.1"/>
    <property type="molecule type" value="Genomic_DNA"/>
</dbReference>
<gene>
    <name evidence="1" type="ORF">C2845_PM01G43670</name>
</gene>
<protein>
    <submittedName>
        <fullName evidence="1">Uncharacterized protein</fullName>
    </submittedName>
</protein>
<evidence type="ECO:0000313" key="1">
    <source>
        <dbReference type="EMBL" id="RLN43332.1"/>
    </source>
</evidence>
<proteinExistence type="predicted"/>
<dbReference type="Proteomes" id="UP000275267">
    <property type="component" value="Unassembled WGS sequence"/>
</dbReference>
<reference evidence="2" key="1">
    <citation type="journal article" date="2019" name="Nat. Commun.">
        <title>The genome of broomcorn millet.</title>
        <authorList>
            <person name="Zou C."/>
            <person name="Miki D."/>
            <person name="Li D."/>
            <person name="Tang Q."/>
            <person name="Xiao L."/>
            <person name="Rajput S."/>
            <person name="Deng P."/>
            <person name="Jia W."/>
            <person name="Huang R."/>
            <person name="Zhang M."/>
            <person name="Sun Y."/>
            <person name="Hu J."/>
            <person name="Fu X."/>
            <person name="Schnable P.S."/>
            <person name="Li F."/>
            <person name="Zhang H."/>
            <person name="Feng B."/>
            <person name="Zhu X."/>
            <person name="Liu R."/>
            <person name="Schnable J.C."/>
            <person name="Zhu J.-K."/>
            <person name="Zhang H."/>
        </authorList>
    </citation>
    <scope>NUCLEOTIDE SEQUENCE [LARGE SCALE GENOMIC DNA]</scope>
</reference>
<dbReference type="AlphaFoldDB" id="A0A3L6TT16"/>
<organism evidence="1 2">
    <name type="scientific">Panicum miliaceum</name>
    <name type="common">Proso millet</name>
    <name type="synonym">Broomcorn millet</name>
    <dbReference type="NCBI Taxonomy" id="4540"/>
    <lineage>
        <taxon>Eukaryota</taxon>
        <taxon>Viridiplantae</taxon>
        <taxon>Streptophyta</taxon>
        <taxon>Embryophyta</taxon>
        <taxon>Tracheophyta</taxon>
        <taxon>Spermatophyta</taxon>
        <taxon>Magnoliopsida</taxon>
        <taxon>Liliopsida</taxon>
        <taxon>Poales</taxon>
        <taxon>Poaceae</taxon>
        <taxon>PACMAD clade</taxon>
        <taxon>Panicoideae</taxon>
        <taxon>Panicodae</taxon>
        <taxon>Paniceae</taxon>
        <taxon>Panicinae</taxon>
        <taxon>Panicum</taxon>
        <taxon>Panicum sect. Panicum</taxon>
    </lineage>
</organism>
<name>A0A3L6TT16_PANMI</name>